<evidence type="ECO:0000256" key="5">
    <source>
        <dbReference type="ARBA" id="ARBA00022833"/>
    </source>
</evidence>
<evidence type="ECO:0000256" key="1">
    <source>
        <dbReference type="ARBA" id="ARBA00022468"/>
    </source>
</evidence>
<dbReference type="InterPro" id="IPR035892">
    <property type="entry name" value="C2_domain_sf"/>
</dbReference>
<dbReference type="GO" id="GO:0035556">
    <property type="term" value="P:intracellular signal transduction"/>
    <property type="evidence" value="ECO:0007669"/>
    <property type="project" value="InterPro"/>
</dbReference>
<dbReference type="EMBL" id="OC916115">
    <property type="protein sequence ID" value="CAD7643216.1"/>
    <property type="molecule type" value="Genomic_DNA"/>
</dbReference>
<dbReference type="Pfam" id="PF00616">
    <property type="entry name" value="RasGAP"/>
    <property type="match status" value="2"/>
</dbReference>
<name>A0A7R9LK78_9ACAR</name>
<feature type="domain" description="Ras-GAP" evidence="9">
    <location>
        <begin position="350"/>
        <end position="544"/>
    </location>
</feature>
<keyword evidence="4 6" id="KW-0863">Zinc-finger</keyword>
<dbReference type="GO" id="GO:0008270">
    <property type="term" value="F:zinc ion binding"/>
    <property type="evidence" value="ECO:0007669"/>
    <property type="project" value="UniProtKB-KW"/>
</dbReference>
<evidence type="ECO:0000256" key="3">
    <source>
        <dbReference type="ARBA" id="ARBA00022737"/>
    </source>
</evidence>
<evidence type="ECO:0000313" key="11">
    <source>
        <dbReference type="Proteomes" id="UP000728032"/>
    </source>
</evidence>
<keyword evidence="11" id="KW-1185">Reference proteome</keyword>
<keyword evidence="3" id="KW-0677">Repeat</keyword>
<dbReference type="InterPro" id="IPR000008">
    <property type="entry name" value="C2_dom"/>
</dbReference>
<dbReference type="InterPro" id="IPR039360">
    <property type="entry name" value="Ras_GTPase"/>
</dbReference>
<keyword evidence="5" id="KW-0862">Zinc</keyword>
<dbReference type="InterPro" id="IPR001936">
    <property type="entry name" value="RasGAP_dom"/>
</dbReference>
<evidence type="ECO:0000256" key="4">
    <source>
        <dbReference type="ARBA" id="ARBA00022771"/>
    </source>
</evidence>
<keyword evidence="2" id="KW-0479">Metal-binding</keyword>
<feature type="domain" description="C2" evidence="8">
    <location>
        <begin position="1"/>
        <end position="126"/>
    </location>
</feature>
<feature type="domain" description="PH" evidence="7">
    <location>
        <begin position="599"/>
        <end position="702"/>
    </location>
</feature>
<dbReference type="InterPro" id="IPR011993">
    <property type="entry name" value="PH-like_dom_sf"/>
</dbReference>
<dbReference type="Gene3D" id="2.60.40.150">
    <property type="entry name" value="C2 domain"/>
    <property type="match status" value="2"/>
</dbReference>
<gene>
    <name evidence="10" type="ORF">ONB1V03_LOCUS4024</name>
</gene>
<reference evidence="10" key="1">
    <citation type="submission" date="2020-11" db="EMBL/GenBank/DDBJ databases">
        <authorList>
            <person name="Tran Van P."/>
        </authorList>
    </citation>
    <scope>NUCLEOTIDE SEQUENCE</scope>
</reference>
<protein>
    <recommendedName>
        <fullName evidence="12">Ras GTPase-activating protein 3</fullName>
    </recommendedName>
</protein>
<dbReference type="PROSITE" id="PS51113">
    <property type="entry name" value="ZF_BTK"/>
    <property type="match status" value="1"/>
</dbReference>
<dbReference type="CDD" id="cd05128">
    <property type="entry name" value="RasGAP_GAP1_like"/>
    <property type="match status" value="1"/>
</dbReference>
<dbReference type="GO" id="GO:0005096">
    <property type="term" value="F:GTPase activator activity"/>
    <property type="evidence" value="ECO:0007669"/>
    <property type="project" value="UniProtKB-KW"/>
</dbReference>
<dbReference type="InterPro" id="IPR001849">
    <property type="entry name" value="PH_domain"/>
</dbReference>
<dbReference type="AlphaFoldDB" id="A0A7R9LK78"/>
<dbReference type="Proteomes" id="UP000728032">
    <property type="component" value="Unassembled WGS sequence"/>
</dbReference>
<sequence>MMDNLDNCLDNNDCDVRIEQQLRIKIGEAKNLMPRNGSNGSSGLRDCYCVISLDREQIYRTCSTVERTNNPFFGEEFQFEIPRRFRNLAIYLYDRERSVNNKDKVMGKVSIKRDDLSKYHNKESWFPIIPVDPDSEVQGKIHLDIKLDQCFKPGAHQTQPKVAVRVIDCNDLGVINGCCDPYVIVSLYNGPIRQEAKRTKIKKKTVNPHFDEILYFDIPIRGQNHDRNSVRSLNNVNIINNNSLELRISVMHDGNGMFGSAFLGEVKIPLNDIDLSGHNAWYLLQPRDTGRTDDRTATELGSLRLKIHYTFDYVFSSRFYETLRKLILISPEIKPISSSTAYILGELVSNKVDAAQPLVKIFMHYKKIIPLIKVLAEAEISKVTDVNTIFRGNSLVSKCMDELMKIVGIRYLHETLQSTIEQVLSEHKTCEVDPSRFKDGESLATNMSNLKTYISNTFRSITSSALRCPQLMCEIFSVLKELAIKYFPESREVCYYVISGFVFLRFFAPAILNPKLFEITDQQIDSQTNRTLTLISKTIQSIGNLVSSKCTNQVIKEEYMITLYKEFLTEQHIESTKVFLELISSSTTLSVPRVNELPVLLKESVMTKRAQGRRRIGIGFRNFKKRYFCLNTQHFFYSKAKNKRPLCRIPINEILAVEKLQEQSFKMKNMFQVVRKDRALYIQASNCVEEKEWIDILTKVCQTNRNRLKEYHPSAFISGQWLCCKATNENTSGCCPVSVTSLPPDLGVHIDPDREIERIHTIFLQNMESLETLIELCEKQHLQHSCRMNPQYNRMPHFVIEDRHSLWETLKELRQCVIRLEQNHKQYMRSVCVRTIYGSEQAPIGDDNYLLMLAKHCTT</sequence>
<dbReference type="PROSITE" id="PS50018">
    <property type="entry name" value="RAS_GTPASE_ACTIV_2"/>
    <property type="match status" value="1"/>
</dbReference>
<dbReference type="SMART" id="SM00239">
    <property type="entry name" value="C2"/>
    <property type="match status" value="2"/>
</dbReference>
<evidence type="ECO:0000259" key="8">
    <source>
        <dbReference type="PROSITE" id="PS50004"/>
    </source>
</evidence>
<evidence type="ECO:0000256" key="2">
    <source>
        <dbReference type="ARBA" id="ARBA00022723"/>
    </source>
</evidence>
<proteinExistence type="predicted"/>
<dbReference type="EMBL" id="CAJPVJ010001290">
    <property type="protein sequence ID" value="CAG2164470.1"/>
    <property type="molecule type" value="Genomic_DNA"/>
</dbReference>
<keyword evidence="1" id="KW-0343">GTPase activation</keyword>
<feature type="domain" description="C2" evidence="8">
    <location>
        <begin position="137"/>
        <end position="283"/>
    </location>
</feature>
<evidence type="ECO:0000313" key="10">
    <source>
        <dbReference type="EMBL" id="CAD7643216.1"/>
    </source>
</evidence>
<dbReference type="Pfam" id="PF00168">
    <property type="entry name" value="C2"/>
    <property type="match status" value="2"/>
</dbReference>
<evidence type="ECO:0000256" key="6">
    <source>
        <dbReference type="PROSITE-ProRule" id="PRU00432"/>
    </source>
</evidence>
<dbReference type="Pfam" id="PF00779">
    <property type="entry name" value="BTK"/>
    <property type="match status" value="1"/>
</dbReference>
<dbReference type="OrthoDB" id="1562946at2759"/>
<dbReference type="PANTHER" id="PTHR10194:SF148">
    <property type="entry name" value="GTPASE-ACTIVATING PROTEIN"/>
    <property type="match status" value="1"/>
</dbReference>
<organism evidence="10">
    <name type="scientific">Oppiella nova</name>
    <dbReference type="NCBI Taxonomy" id="334625"/>
    <lineage>
        <taxon>Eukaryota</taxon>
        <taxon>Metazoa</taxon>
        <taxon>Ecdysozoa</taxon>
        <taxon>Arthropoda</taxon>
        <taxon>Chelicerata</taxon>
        <taxon>Arachnida</taxon>
        <taxon>Acari</taxon>
        <taxon>Acariformes</taxon>
        <taxon>Sarcoptiformes</taxon>
        <taxon>Oribatida</taxon>
        <taxon>Brachypylina</taxon>
        <taxon>Oppioidea</taxon>
        <taxon>Oppiidae</taxon>
        <taxon>Oppiella</taxon>
    </lineage>
</organism>
<dbReference type="PANTHER" id="PTHR10194">
    <property type="entry name" value="RAS GTPASE-ACTIVATING PROTEINS"/>
    <property type="match status" value="1"/>
</dbReference>
<dbReference type="SMART" id="SM00107">
    <property type="entry name" value="BTK"/>
    <property type="match status" value="1"/>
</dbReference>
<dbReference type="InterPro" id="IPR008936">
    <property type="entry name" value="Rho_GTPase_activation_prot"/>
</dbReference>
<dbReference type="Gene3D" id="1.10.506.10">
    <property type="entry name" value="GTPase Activation - p120gap, domain 1"/>
    <property type="match status" value="2"/>
</dbReference>
<dbReference type="PROSITE" id="PS00509">
    <property type="entry name" value="RAS_GTPASE_ACTIV_1"/>
    <property type="match status" value="1"/>
</dbReference>
<dbReference type="SMART" id="SM00323">
    <property type="entry name" value="RasGAP"/>
    <property type="match status" value="1"/>
</dbReference>
<dbReference type="InterPro" id="IPR001562">
    <property type="entry name" value="Znf_Btk_motif"/>
</dbReference>
<evidence type="ECO:0000259" key="9">
    <source>
        <dbReference type="PROSITE" id="PS50018"/>
    </source>
</evidence>
<dbReference type="SUPFAM" id="SSF50729">
    <property type="entry name" value="PH domain-like"/>
    <property type="match status" value="1"/>
</dbReference>
<dbReference type="InterPro" id="IPR023152">
    <property type="entry name" value="RasGAP_CS"/>
</dbReference>
<dbReference type="SMART" id="SM00233">
    <property type="entry name" value="PH"/>
    <property type="match status" value="1"/>
</dbReference>
<dbReference type="Gene3D" id="2.30.29.30">
    <property type="entry name" value="Pleckstrin-homology domain (PH domain)/Phosphotyrosine-binding domain (PTB)"/>
    <property type="match status" value="1"/>
</dbReference>
<evidence type="ECO:0008006" key="12">
    <source>
        <dbReference type="Google" id="ProtNLM"/>
    </source>
</evidence>
<dbReference type="PROSITE" id="PS50003">
    <property type="entry name" value="PH_DOMAIN"/>
    <property type="match status" value="1"/>
</dbReference>
<dbReference type="SUPFAM" id="SSF48350">
    <property type="entry name" value="GTPase activation domain, GAP"/>
    <property type="match status" value="1"/>
</dbReference>
<dbReference type="Pfam" id="PF00169">
    <property type="entry name" value="PH"/>
    <property type="match status" value="1"/>
</dbReference>
<dbReference type="SUPFAM" id="SSF49562">
    <property type="entry name" value="C2 domain (Calcium/lipid-binding domain, CaLB)"/>
    <property type="match status" value="2"/>
</dbReference>
<accession>A0A7R9LK78</accession>
<dbReference type="PROSITE" id="PS50004">
    <property type="entry name" value="C2"/>
    <property type="match status" value="2"/>
</dbReference>
<evidence type="ECO:0000259" key="7">
    <source>
        <dbReference type="PROSITE" id="PS50003"/>
    </source>
</evidence>